<organism evidence="2 3">
    <name type="scientific">Malus domestica</name>
    <name type="common">Apple</name>
    <name type="synonym">Pyrus malus</name>
    <dbReference type="NCBI Taxonomy" id="3750"/>
    <lineage>
        <taxon>Eukaryota</taxon>
        <taxon>Viridiplantae</taxon>
        <taxon>Streptophyta</taxon>
        <taxon>Embryophyta</taxon>
        <taxon>Tracheophyta</taxon>
        <taxon>Spermatophyta</taxon>
        <taxon>Magnoliopsida</taxon>
        <taxon>eudicotyledons</taxon>
        <taxon>Gunneridae</taxon>
        <taxon>Pentapetalae</taxon>
        <taxon>rosids</taxon>
        <taxon>fabids</taxon>
        <taxon>Rosales</taxon>
        <taxon>Rosaceae</taxon>
        <taxon>Amygdaloideae</taxon>
        <taxon>Maleae</taxon>
        <taxon>Malus</taxon>
    </lineage>
</organism>
<dbReference type="Pfam" id="PF13456">
    <property type="entry name" value="RVT_3"/>
    <property type="match status" value="1"/>
</dbReference>
<dbReference type="CDD" id="cd06222">
    <property type="entry name" value="RNase_H_like"/>
    <property type="match status" value="1"/>
</dbReference>
<dbReference type="GO" id="GO:0003676">
    <property type="term" value="F:nucleic acid binding"/>
    <property type="evidence" value="ECO:0007669"/>
    <property type="project" value="InterPro"/>
</dbReference>
<name>A0A498JP40_MALDO</name>
<dbReference type="PANTHER" id="PTHR47074">
    <property type="entry name" value="BNAC02G40300D PROTEIN"/>
    <property type="match status" value="1"/>
</dbReference>
<sequence length="132" mass="14687">MGEFEDMKPRQEVRVDEVRRPIQRPPFRTIKVNYDGAWRKATRKGGFGWVSRDIAGIFKGAGAFGNFPCESSVTAEAEAVRAAHLVCVEKGFLEVQVESDSKCPVGMINGSKFNMTLCLKVSYLTFSVCKCN</sequence>
<dbReference type="InterPro" id="IPR012337">
    <property type="entry name" value="RNaseH-like_sf"/>
</dbReference>
<dbReference type="InterPro" id="IPR002156">
    <property type="entry name" value="RNaseH_domain"/>
</dbReference>
<dbReference type="InterPro" id="IPR052929">
    <property type="entry name" value="RNase_H-like_EbsB-rel"/>
</dbReference>
<comment type="caution">
    <text evidence="2">The sequence shown here is derived from an EMBL/GenBank/DDBJ whole genome shotgun (WGS) entry which is preliminary data.</text>
</comment>
<dbReference type="AlphaFoldDB" id="A0A498JP40"/>
<protein>
    <recommendedName>
        <fullName evidence="1">RNase H type-1 domain-containing protein</fullName>
    </recommendedName>
</protein>
<dbReference type="GO" id="GO:0004523">
    <property type="term" value="F:RNA-DNA hybrid ribonuclease activity"/>
    <property type="evidence" value="ECO:0007669"/>
    <property type="project" value="InterPro"/>
</dbReference>
<dbReference type="InterPro" id="IPR044730">
    <property type="entry name" value="RNase_H-like_dom_plant"/>
</dbReference>
<dbReference type="STRING" id="3750.A0A498JP40"/>
<reference evidence="2 3" key="1">
    <citation type="submission" date="2018-10" db="EMBL/GenBank/DDBJ databases">
        <title>A high-quality apple genome assembly.</title>
        <authorList>
            <person name="Hu J."/>
        </authorList>
    </citation>
    <scope>NUCLEOTIDE SEQUENCE [LARGE SCALE GENOMIC DNA]</scope>
    <source>
        <strain evidence="3">cv. HFTH1</strain>
        <tissue evidence="2">Young leaf</tissue>
    </source>
</reference>
<dbReference type="InterPro" id="IPR036397">
    <property type="entry name" value="RNaseH_sf"/>
</dbReference>
<evidence type="ECO:0000313" key="3">
    <source>
        <dbReference type="Proteomes" id="UP000290289"/>
    </source>
</evidence>
<dbReference type="SUPFAM" id="SSF53098">
    <property type="entry name" value="Ribonuclease H-like"/>
    <property type="match status" value="1"/>
</dbReference>
<evidence type="ECO:0000313" key="2">
    <source>
        <dbReference type="EMBL" id="RXH96895.1"/>
    </source>
</evidence>
<feature type="domain" description="RNase H type-1" evidence="1">
    <location>
        <begin position="33"/>
        <end position="112"/>
    </location>
</feature>
<dbReference type="EMBL" id="RDQH01000332">
    <property type="protein sequence ID" value="RXH96895.1"/>
    <property type="molecule type" value="Genomic_DNA"/>
</dbReference>
<evidence type="ECO:0000259" key="1">
    <source>
        <dbReference type="Pfam" id="PF13456"/>
    </source>
</evidence>
<dbReference type="PANTHER" id="PTHR47074:SF11">
    <property type="entry name" value="REVERSE TRANSCRIPTASE-LIKE PROTEIN"/>
    <property type="match status" value="1"/>
</dbReference>
<dbReference type="Proteomes" id="UP000290289">
    <property type="component" value="Chromosome 6"/>
</dbReference>
<keyword evidence="3" id="KW-1185">Reference proteome</keyword>
<gene>
    <name evidence="2" type="ORF">DVH24_009737</name>
</gene>
<dbReference type="Gene3D" id="3.30.420.10">
    <property type="entry name" value="Ribonuclease H-like superfamily/Ribonuclease H"/>
    <property type="match status" value="1"/>
</dbReference>
<proteinExistence type="predicted"/>
<accession>A0A498JP40</accession>